<accession>A0A5N6E2U4</accession>
<evidence type="ECO:0000313" key="3">
    <source>
        <dbReference type="Proteomes" id="UP000326532"/>
    </source>
</evidence>
<proteinExistence type="predicted"/>
<keyword evidence="1" id="KW-0472">Membrane</keyword>
<protein>
    <recommendedName>
        <fullName evidence="4">Transmembrane protein</fullName>
    </recommendedName>
</protein>
<gene>
    <name evidence="2" type="ORF">BDV34DRAFT_184377</name>
</gene>
<sequence length="184" mass="20251">MPESFATLRNRRSDALARLADEHLQHDLRQEDRDTLKSAASKVSFWTGIGSAVGIGLGLYVAFRLRSSRKAFFDVFRAQERPTQVVFADGRTESIPDITPLLKPTTLGDFATYFFASAGGLFLGGELGFLGGAASGSRTITADPEQKKRIETAFRRFRADVLRKEADALDRGVSVEDKMFDIGV</sequence>
<dbReference type="EMBL" id="ML734937">
    <property type="protein sequence ID" value="KAB8211842.1"/>
    <property type="molecule type" value="Genomic_DNA"/>
</dbReference>
<dbReference type="Proteomes" id="UP000326532">
    <property type="component" value="Unassembled WGS sequence"/>
</dbReference>
<reference evidence="2 3" key="1">
    <citation type="submission" date="2019-04" db="EMBL/GenBank/DDBJ databases">
        <title>Fungal friends and foes A comparative genomics study of 23 Aspergillus species from section Flavi.</title>
        <authorList>
            <consortium name="DOE Joint Genome Institute"/>
            <person name="Kjaerbolling I."/>
            <person name="Vesth T.C."/>
            <person name="Frisvad J.C."/>
            <person name="Nybo J.L."/>
            <person name="Theobald S."/>
            <person name="Kildgaard S."/>
            <person name="Petersen T.I."/>
            <person name="Kuo A."/>
            <person name="Sato A."/>
            <person name="Lyhne E.K."/>
            <person name="Kogle M.E."/>
            <person name="Wiebenga A."/>
            <person name="Kun R.S."/>
            <person name="Lubbers R.J."/>
            <person name="Makela M.R."/>
            <person name="Barry K."/>
            <person name="Chovatia M."/>
            <person name="Clum A."/>
            <person name="Daum C."/>
            <person name="Haridas S."/>
            <person name="He G."/>
            <person name="LaButti K."/>
            <person name="Lipzen A."/>
            <person name="Mondo S."/>
            <person name="Pangilinan J."/>
            <person name="Riley R."/>
            <person name="Salamov A."/>
            <person name="Simmons B.A."/>
            <person name="Magnuson J.K."/>
            <person name="Henrissat B."/>
            <person name="Mortensen U.H."/>
            <person name="Larsen T.O."/>
            <person name="De vries R.P."/>
            <person name="Grigoriev I.V."/>
            <person name="Machida M."/>
            <person name="Baker S.E."/>
            <person name="Andersen M.R."/>
        </authorList>
    </citation>
    <scope>NUCLEOTIDE SEQUENCE [LARGE SCALE GENOMIC DNA]</scope>
    <source>
        <strain evidence="2 3">CBS 117618</strain>
    </source>
</reference>
<dbReference type="OMA" id="YFNAFRA"/>
<keyword evidence="1" id="KW-1133">Transmembrane helix</keyword>
<name>A0A5N6E2U4_ASPPA</name>
<keyword evidence="3" id="KW-1185">Reference proteome</keyword>
<feature type="transmembrane region" description="Helical" evidence="1">
    <location>
        <begin position="43"/>
        <end position="63"/>
    </location>
</feature>
<keyword evidence="1" id="KW-0812">Transmembrane</keyword>
<evidence type="ECO:0000256" key="1">
    <source>
        <dbReference type="SAM" id="Phobius"/>
    </source>
</evidence>
<organism evidence="2 3">
    <name type="scientific">Aspergillus parasiticus</name>
    <dbReference type="NCBI Taxonomy" id="5067"/>
    <lineage>
        <taxon>Eukaryota</taxon>
        <taxon>Fungi</taxon>
        <taxon>Dikarya</taxon>
        <taxon>Ascomycota</taxon>
        <taxon>Pezizomycotina</taxon>
        <taxon>Eurotiomycetes</taxon>
        <taxon>Eurotiomycetidae</taxon>
        <taxon>Eurotiales</taxon>
        <taxon>Aspergillaceae</taxon>
        <taxon>Aspergillus</taxon>
        <taxon>Aspergillus subgen. Circumdati</taxon>
    </lineage>
</organism>
<evidence type="ECO:0008006" key="4">
    <source>
        <dbReference type="Google" id="ProtNLM"/>
    </source>
</evidence>
<dbReference type="AlphaFoldDB" id="A0A5N6E2U4"/>
<dbReference type="VEuPathDB" id="FungiDB:BDV34DRAFT_184377"/>
<evidence type="ECO:0000313" key="2">
    <source>
        <dbReference type="EMBL" id="KAB8211842.1"/>
    </source>
</evidence>